<dbReference type="Gene3D" id="3.10.180.10">
    <property type="entry name" value="2,3-Dihydroxybiphenyl 1,2-Dioxygenase, domain 1"/>
    <property type="match status" value="1"/>
</dbReference>
<dbReference type="SUPFAM" id="SSF54593">
    <property type="entry name" value="Glyoxalase/Bleomycin resistance protein/Dihydroxybiphenyl dioxygenase"/>
    <property type="match status" value="1"/>
</dbReference>
<organism evidence="3 4">
    <name type="scientific">Nocardioides mesophilus</name>
    <dbReference type="NCBI Taxonomy" id="433659"/>
    <lineage>
        <taxon>Bacteria</taxon>
        <taxon>Bacillati</taxon>
        <taxon>Actinomycetota</taxon>
        <taxon>Actinomycetes</taxon>
        <taxon>Propionibacteriales</taxon>
        <taxon>Nocardioidaceae</taxon>
        <taxon>Nocardioides</taxon>
    </lineage>
</organism>
<dbReference type="PANTHER" id="PTHR33993">
    <property type="entry name" value="GLYOXALASE-RELATED"/>
    <property type="match status" value="1"/>
</dbReference>
<dbReference type="InterPro" id="IPR053863">
    <property type="entry name" value="Glyoxy/Ble-like_N"/>
</dbReference>
<dbReference type="InterPro" id="IPR029068">
    <property type="entry name" value="Glyas_Bleomycin-R_OHBP_Dase"/>
</dbReference>
<feature type="region of interest" description="Disordered" evidence="1">
    <location>
        <begin position="41"/>
        <end position="67"/>
    </location>
</feature>
<dbReference type="PANTHER" id="PTHR33993:SF2">
    <property type="entry name" value="VOC DOMAIN-CONTAINING PROTEIN"/>
    <property type="match status" value="1"/>
</dbReference>
<sequence length="126" mass="13042">MNGRVVHFEIPFDDGDRARSFYAEAFGWELSAAPEVDYTIASTGPSGSSAGPPTEPGYINGGLSSRGPGLTGPTVVIDVEDIDATLAVVERLGGSTVLGRTPVGAMGFSAYFTDSEGNVIGLWQSV</sequence>
<evidence type="ECO:0000313" key="4">
    <source>
        <dbReference type="Proteomes" id="UP000515947"/>
    </source>
</evidence>
<dbReference type="EMBL" id="CP060713">
    <property type="protein sequence ID" value="QNN54342.1"/>
    <property type="molecule type" value="Genomic_DNA"/>
</dbReference>
<dbReference type="KEGG" id="nmes:H9L09_08435"/>
<reference evidence="3 4" key="1">
    <citation type="submission" date="2020-08" db="EMBL/GenBank/DDBJ databases">
        <title>Genome sequence of Nocardioides mesophilus KACC 16243T.</title>
        <authorList>
            <person name="Hyun D.-W."/>
            <person name="Bae J.-W."/>
        </authorList>
    </citation>
    <scope>NUCLEOTIDE SEQUENCE [LARGE SCALE GENOMIC DNA]</scope>
    <source>
        <strain evidence="3 4">KACC 16243</strain>
    </source>
</reference>
<dbReference type="CDD" id="cd07247">
    <property type="entry name" value="SgaA_N_like"/>
    <property type="match status" value="1"/>
</dbReference>
<feature type="domain" description="VOC" evidence="2">
    <location>
        <begin position="4"/>
        <end position="125"/>
    </location>
</feature>
<name>A0A7G9RFG7_9ACTN</name>
<gene>
    <name evidence="3" type="ORF">H9L09_08435</name>
</gene>
<evidence type="ECO:0000313" key="3">
    <source>
        <dbReference type="EMBL" id="QNN54342.1"/>
    </source>
</evidence>
<protein>
    <submittedName>
        <fullName evidence="3">VOC family protein</fullName>
    </submittedName>
</protein>
<dbReference type="PROSITE" id="PS51819">
    <property type="entry name" value="VOC"/>
    <property type="match status" value="1"/>
</dbReference>
<evidence type="ECO:0000259" key="2">
    <source>
        <dbReference type="PROSITE" id="PS51819"/>
    </source>
</evidence>
<proteinExistence type="predicted"/>
<dbReference type="InterPro" id="IPR037523">
    <property type="entry name" value="VOC_core"/>
</dbReference>
<dbReference type="Pfam" id="PF22677">
    <property type="entry name" value="Ble-like_N"/>
    <property type="match status" value="1"/>
</dbReference>
<evidence type="ECO:0000256" key="1">
    <source>
        <dbReference type="SAM" id="MobiDB-lite"/>
    </source>
</evidence>
<dbReference type="Proteomes" id="UP000515947">
    <property type="component" value="Chromosome"/>
</dbReference>
<accession>A0A7G9RFG7</accession>
<dbReference type="RefSeq" id="WP_187580182.1">
    <property type="nucleotide sequence ID" value="NZ_CP060713.1"/>
</dbReference>
<keyword evidence="4" id="KW-1185">Reference proteome</keyword>
<feature type="compositionally biased region" description="Low complexity" evidence="1">
    <location>
        <begin position="41"/>
        <end position="52"/>
    </location>
</feature>
<dbReference type="AlphaFoldDB" id="A0A7G9RFG7"/>
<dbReference type="InterPro" id="IPR052164">
    <property type="entry name" value="Anthracycline_SecMetBiosynth"/>
</dbReference>